<organism evidence="1 2">
    <name type="scientific">Onchocerca volvulus</name>
    <dbReference type="NCBI Taxonomy" id="6282"/>
    <lineage>
        <taxon>Eukaryota</taxon>
        <taxon>Metazoa</taxon>
        <taxon>Ecdysozoa</taxon>
        <taxon>Nematoda</taxon>
        <taxon>Chromadorea</taxon>
        <taxon>Rhabditida</taxon>
        <taxon>Spirurina</taxon>
        <taxon>Spiruromorpha</taxon>
        <taxon>Filarioidea</taxon>
        <taxon>Onchocercidae</taxon>
        <taxon>Onchocerca</taxon>
    </lineage>
</organism>
<dbReference type="EnsemblMetazoa" id="OVOC8248.1">
    <property type="protein sequence ID" value="OVOC8248.1"/>
    <property type="gene ID" value="WBGene00245057"/>
</dbReference>
<keyword evidence="2" id="KW-1185">Reference proteome</keyword>
<proteinExistence type="predicted"/>
<sequence>MILILHHHVDSAASVASVSLHGLHEVSPMLSPIDVPSADQTKRLGLQITIGPANNAFAIILWSNISYANITTISPLIITRHDFMLFINKIDSTDHP</sequence>
<reference evidence="1" key="2">
    <citation type="submission" date="2022-06" db="UniProtKB">
        <authorList>
            <consortium name="EnsemblMetazoa"/>
        </authorList>
    </citation>
    <scope>IDENTIFICATION</scope>
</reference>
<dbReference type="EMBL" id="CMVM020000247">
    <property type="status" value="NOT_ANNOTATED_CDS"/>
    <property type="molecule type" value="Genomic_DNA"/>
</dbReference>
<evidence type="ECO:0000313" key="2">
    <source>
        <dbReference type="Proteomes" id="UP000024404"/>
    </source>
</evidence>
<reference evidence="2" key="1">
    <citation type="submission" date="2013-10" db="EMBL/GenBank/DDBJ databases">
        <title>Genome sequencing of Onchocerca volvulus.</title>
        <authorList>
            <person name="Cotton J."/>
            <person name="Tsai J."/>
            <person name="Stanley E."/>
            <person name="Tracey A."/>
            <person name="Holroyd N."/>
            <person name="Lustigman S."/>
            <person name="Berriman M."/>
        </authorList>
    </citation>
    <scope>NUCLEOTIDE SEQUENCE</scope>
</reference>
<protein>
    <submittedName>
        <fullName evidence="1">Uncharacterized protein</fullName>
    </submittedName>
</protein>
<evidence type="ECO:0000313" key="1">
    <source>
        <dbReference type="EnsemblMetazoa" id="OVOC8248.1"/>
    </source>
</evidence>
<accession>A0A8R1Y0J3</accession>
<name>A0A8R1Y0J3_ONCVO</name>
<dbReference type="Proteomes" id="UP000024404">
    <property type="component" value="Unassembled WGS sequence"/>
</dbReference>
<dbReference type="AlphaFoldDB" id="A0A8R1Y0J3"/>